<dbReference type="PIRSF" id="PIRSF000524">
    <property type="entry name" value="SPT"/>
    <property type="match status" value="1"/>
</dbReference>
<dbReference type="GO" id="GO:0004760">
    <property type="term" value="F:L-serine-pyruvate transaminase activity"/>
    <property type="evidence" value="ECO:0007669"/>
    <property type="project" value="TreeGrafter"/>
</dbReference>
<evidence type="ECO:0000256" key="6">
    <source>
        <dbReference type="PIRNR" id="PIRNR000524"/>
    </source>
</evidence>
<evidence type="ECO:0000256" key="5">
    <source>
        <dbReference type="ARBA" id="ARBA00022898"/>
    </source>
</evidence>
<dbReference type="Gene3D" id="3.90.1150.10">
    <property type="entry name" value="Aspartate Aminotransferase, domain 1"/>
    <property type="match status" value="1"/>
</dbReference>
<dbReference type="Gene3D" id="3.40.640.10">
    <property type="entry name" value="Type I PLP-dependent aspartate aminotransferase-like (Major domain)"/>
    <property type="match status" value="1"/>
</dbReference>
<protein>
    <recommendedName>
        <fullName evidence="6">Alanine--glyoxylate aminotransferase</fullName>
        <ecNumber evidence="6">2.6.1.44</ecNumber>
    </recommendedName>
</protein>
<dbReference type="EMBL" id="CASHTH010001687">
    <property type="protein sequence ID" value="CAI8018317.1"/>
    <property type="molecule type" value="Genomic_DNA"/>
</dbReference>
<keyword evidence="3" id="KW-0032">Aminotransferase</keyword>
<gene>
    <name evidence="10" type="ORF">GBAR_LOCUS11105</name>
</gene>
<reference evidence="10" key="1">
    <citation type="submission" date="2023-03" db="EMBL/GenBank/DDBJ databases">
        <authorList>
            <person name="Steffen K."/>
            <person name="Cardenas P."/>
        </authorList>
    </citation>
    <scope>NUCLEOTIDE SEQUENCE</scope>
</reference>
<keyword evidence="5 6" id="KW-0663">Pyridoxal phosphate</keyword>
<dbReference type="FunFam" id="3.40.640.10:FF:000027">
    <property type="entry name" value="Serine--pyruvate aminotransferase, mitochondrial"/>
    <property type="match status" value="1"/>
</dbReference>
<evidence type="ECO:0000256" key="3">
    <source>
        <dbReference type="ARBA" id="ARBA00022576"/>
    </source>
</evidence>
<feature type="domain" description="Aminotransferase class V" evidence="9">
    <location>
        <begin position="13"/>
        <end position="308"/>
    </location>
</feature>
<proteinExistence type="inferred from homology"/>
<comment type="cofactor">
    <cofactor evidence="1 6 8">
        <name>pyridoxal 5'-phosphate</name>
        <dbReference type="ChEBI" id="CHEBI:597326"/>
    </cofactor>
</comment>
<organism evidence="10 11">
    <name type="scientific">Geodia barretti</name>
    <name type="common">Barrett's horny sponge</name>
    <dbReference type="NCBI Taxonomy" id="519541"/>
    <lineage>
        <taxon>Eukaryota</taxon>
        <taxon>Metazoa</taxon>
        <taxon>Porifera</taxon>
        <taxon>Demospongiae</taxon>
        <taxon>Heteroscleromorpha</taxon>
        <taxon>Tetractinellida</taxon>
        <taxon>Astrophorina</taxon>
        <taxon>Geodiidae</taxon>
        <taxon>Geodia</taxon>
    </lineage>
</organism>
<evidence type="ECO:0000313" key="11">
    <source>
        <dbReference type="Proteomes" id="UP001174909"/>
    </source>
</evidence>
<feature type="binding site" evidence="7">
    <location>
        <position position="318"/>
    </location>
    <ligand>
        <name>substrate</name>
    </ligand>
</feature>
<keyword evidence="4" id="KW-0808">Transferase</keyword>
<evidence type="ECO:0000256" key="2">
    <source>
        <dbReference type="ARBA" id="ARBA00009236"/>
    </source>
</evidence>
<keyword evidence="11" id="KW-1185">Reference proteome</keyword>
<dbReference type="GO" id="GO:0008453">
    <property type="term" value="F:alanine-glyoxylate transaminase activity"/>
    <property type="evidence" value="ECO:0007669"/>
    <property type="project" value="UniProtKB-EC"/>
</dbReference>
<accession>A0AA35RXP2</accession>
<dbReference type="InterPro" id="IPR015422">
    <property type="entry name" value="PyrdxlP-dep_Trfase_small"/>
</dbReference>
<evidence type="ECO:0000256" key="8">
    <source>
        <dbReference type="PIRSR" id="PIRSR000524-50"/>
    </source>
</evidence>
<evidence type="ECO:0000313" key="10">
    <source>
        <dbReference type="EMBL" id="CAI8018317.1"/>
    </source>
</evidence>
<evidence type="ECO:0000256" key="7">
    <source>
        <dbReference type="PIRSR" id="PIRSR000524-1"/>
    </source>
</evidence>
<dbReference type="InterPro" id="IPR015421">
    <property type="entry name" value="PyrdxlP-dep_Trfase_major"/>
</dbReference>
<dbReference type="PANTHER" id="PTHR21152">
    <property type="entry name" value="AMINOTRANSFERASE CLASS V"/>
    <property type="match status" value="1"/>
</dbReference>
<dbReference type="PANTHER" id="PTHR21152:SF40">
    <property type="entry name" value="ALANINE--GLYOXYLATE AMINOTRANSFERASE"/>
    <property type="match status" value="1"/>
</dbReference>
<evidence type="ECO:0000256" key="1">
    <source>
        <dbReference type="ARBA" id="ARBA00001933"/>
    </source>
</evidence>
<dbReference type="Pfam" id="PF00266">
    <property type="entry name" value="Aminotran_5"/>
    <property type="match status" value="1"/>
</dbReference>
<name>A0AA35RXP2_GEOBA</name>
<dbReference type="InterPro" id="IPR000192">
    <property type="entry name" value="Aminotrans_V_dom"/>
</dbReference>
<evidence type="ECO:0000259" key="9">
    <source>
        <dbReference type="Pfam" id="PF00266"/>
    </source>
</evidence>
<sequence length="367" mass="39717">MTQPVVGHLDPVFFQIMDDVCEMLRRIFHTGNTVTMPISATGTGAMETACVNVLERGDTAIVCRNGYFGVRLADIAQRCGANTVMVDSPWGKPADLNALEDALNANPGTKMVGLVHAETSTGAITPLQDAIDLTHRHGALVIADAVTSLGSHDVQVDDWDIDVCYSASQKCLGAPPGLAPISFGERAMDVINKRESTVESFYFNLQGVAEYWNETQRVYHHTSPITMIYAMRESLRMMMEEGLEEQHDRHARVATGLRAGLTAMGLDLATDPGYQLNPITVVNAPEGVNEAEVRARLLNDFDIEVSGGLGEFRGRVWRVGMMGNGARETSVLALLSALEVILGDMDYEVAYGASVAAAQRSFANHGD</sequence>
<feature type="modified residue" description="N6-(pyridoxal phosphate)lysine" evidence="8">
    <location>
        <position position="170"/>
    </location>
</feature>
<evidence type="ECO:0000256" key="4">
    <source>
        <dbReference type="ARBA" id="ARBA00022679"/>
    </source>
</evidence>
<dbReference type="AlphaFoldDB" id="A0AA35RXP2"/>
<dbReference type="InterPro" id="IPR015424">
    <property type="entry name" value="PyrdxlP-dep_Trfase"/>
</dbReference>
<dbReference type="SUPFAM" id="SSF53383">
    <property type="entry name" value="PLP-dependent transferases"/>
    <property type="match status" value="1"/>
</dbReference>
<comment type="catalytic activity">
    <reaction evidence="6">
        <text>glyoxylate + L-alanine = glycine + pyruvate</text>
        <dbReference type="Rhea" id="RHEA:24248"/>
        <dbReference type="ChEBI" id="CHEBI:15361"/>
        <dbReference type="ChEBI" id="CHEBI:36655"/>
        <dbReference type="ChEBI" id="CHEBI:57305"/>
        <dbReference type="ChEBI" id="CHEBI:57972"/>
        <dbReference type="EC" id="2.6.1.44"/>
    </reaction>
</comment>
<dbReference type="Proteomes" id="UP001174909">
    <property type="component" value="Unassembled WGS sequence"/>
</dbReference>
<dbReference type="EC" id="2.6.1.44" evidence="6"/>
<comment type="similarity">
    <text evidence="2 6">Belongs to the class-V pyridoxal-phosphate-dependent aminotransferase family.</text>
</comment>
<dbReference type="GO" id="GO:0005777">
    <property type="term" value="C:peroxisome"/>
    <property type="evidence" value="ECO:0007669"/>
    <property type="project" value="TreeGrafter"/>
</dbReference>
<comment type="caution">
    <text evidence="10">The sequence shown here is derived from an EMBL/GenBank/DDBJ whole genome shotgun (WGS) entry which is preliminary data.</text>
</comment>
<dbReference type="GO" id="GO:0019265">
    <property type="term" value="P:glycine biosynthetic process, by transamination of glyoxylate"/>
    <property type="evidence" value="ECO:0007669"/>
    <property type="project" value="TreeGrafter"/>
</dbReference>
<dbReference type="InterPro" id="IPR024169">
    <property type="entry name" value="SP_NH2Trfase/AEP_transaminase"/>
</dbReference>